<dbReference type="EMBL" id="JABFUD020000004">
    <property type="protein sequence ID" value="KAI5080841.1"/>
    <property type="molecule type" value="Genomic_DNA"/>
</dbReference>
<evidence type="ECO:0000313" key="1">
    <source>
        <dbReference type="EMBL" id="KAI5080841.1"/>
    </source>
</evidence>
<reference evidence="1" key="1">
    <citation type="submission" date="2021-01" db="EMBL/GenBank/DDBJ databases">
        <title>Adiantum capillus-veneris genome.</title>
        <authorList>
            <person name="Fang Y."/>
            <person name="Liao Q."/>
        </authorList>
    </citation>
    <scope>NUCLEOTIDE SEQUENCE</scope>
    <source>
        <strain evidence="1">H3</strain>
        <tissue evidence="1">Leaf</tissue>
    </source>
</reference>
<organism evidence="1 2">
    <name type="scientific">Adiantum capillus-veneris</name>
    <name type="common">Maidenhair fern</name>
    <dbReference type="NCBI Taxonomy" id="13818"/>
    <lineage>
        <taxon>Eukaryota</taxon>
        <taxon>Viridiplantae</taxon>
        <taxon>Streptophyta</taxon>
        <taxon>Embryophyta</taxon>
        <taxon>Tracheophyta</taxon>
        <taxon>Polypodiopsida</taxon>
        <taxon>Polypodiidae</taxon>
        <taxon>Polypodiales</taxon>
        <taxon>Pteridineae</taxon>
        <taxon>Pteridaceae</taxon>
        <taxon>Vittarioideae</taxon>
        <taxon>Adiantum</taxon>
    </lineage>
</organism>
<sequence length="76" mass="8897">MSCLYFLSEKPLVQCGEQPKKELRVAERHAWEKKLVVNCAERRREAPVHDLLTLRKTWGQVVDMPRLKTKPKLGLI</sequence>
<comment type="caution">
    <text evidence="1">The sequence shown here is derived from an EMBL/GenBank/DDBJ whole genome shotgun (WGS) entry which is preliminary data.</text>
</comment>
<keyword evidence="2" id="KW-1185">Reference proteome</keyword>
<name>A0A9D4V7U9_ADICA</name>
<proteinExistence type="predicted"/>
<accession>A0A9D4V7U9</accession>
<gene>
    <name evidence="1" type="ORF">GOP47_0004024</name>
</gene>
<evidence type="ECO:0000313" key="2">
    <source>
        <dbReference type="Proteomes" id="UP000886520"/>
    </source>
</evidence>
<dbReference type="Proteomes" id="UP000886520">
    <property type="component" value="Chromosome 4"/>
</dbReference>
<dbReference type="AlphaFoldDB" id="A0A9D4V7U9"/>
<protein>
    <submittedName>
        <fullName evidence="1">Uncharacterized protein</fullName>
    </submittedName>
</protein>